<sequence>MSSTRSKMHQFSIILCLFCLIFSSVESQRPLLPFVNDLYDRCKALSKSWNDLRMLFDELRSNWRANINPNLPSGLANLPHRGKSVHALVQLKNFCEK</sequence>
<organism evidence="2 3">
    <name type="scientific">Fasciola hepatica</name>
    <name type="common">Liver fluke</name>
    <dbReference type="NCBI Taxonomy" id="6192"/>
    <lineage>
        <taxon>Eukaryota</taxon>
        <taxon>Metazoa</taxon>
        <taxon>Spiralia</taxon>
        <taxon>Lophotrochozoa</taxon>
        <taxon>Platyhelminthes</taxon>
        <taxon>Trematoda</taxon>
        <taxon>Digenea</taxon>
        <taxon>Plagiorchiida</taxon>
        <taxon>Echinostomata</taxon>
        <taxon>Echinostomatoidea</taxon>
        <taxon>Fasciolidae</taxon>
        <taxon>Fasciola</taxon>
    </lineage>
</organism>
<comment type="caution">
    <text evidence="2">The sequence shown here is derived from an EMBL/GenBank/DDBJ whole genome shotgun (WGS) entry which is preliminary data.</text>
</comment>
<proteinExistence type="predicted"/>
<evidence type="ECO:0000256" key="1">
    <source>
        <dbReference type="SAM" id="SignalP"/>
    </source>
</evidence>
<evidence type="ECO:0000313" key="3">
    <source>
        <dbReference type="Proteomes" id="UP000230066"/>
    </source>
</evidence>
<feature type="chain" id="PRO_5020035308" evidence="1">
    <location>
        <begin position="28"/>
        <end position="97"/>
    </location>
</feature>
<reference evidence="2" key="1">
    <citation type="submission" date="2019-03" db="EMBL/GenBank/DDBJ databases">
        <title>Improved annotation for the trematode Fasciola hepatica.</title>
        <authorList>
            <person name="Choi Y.-J."/>
            <person name="Martin J."/>
            <person name="Mitreva M."/>
        </authorList>
    </citation>
    <scope>NUCLEOTIDE SEQUENCE [LARGE SCALE GENOMIC DNA]</scope>
</reference>
<accession>A0A4E0QZZ1</accession>
<dbReference type="EMBL" id="JXXN02004231">
    <property type="protein sequence ID" value="THD20765.1"/>
    <property type="molecule type" value="Genomic_DNA"/>
</dbReference>
<keyword evidence="1" id="KW-0732">Signal</keyword>
<dbReference type="Proteomes" id="UP000230066">
    <property type="component" value="Unassembled WGS sequence"/>
</dbReference>
<keyword evidence="3" id="KW-1185">Reference proteome</keyword>
<protein>
    <submittedName>
        <fullName evidence="2">Uncharacterized protein</fullName>
    </submittedName>
</protein>
<dbReference type="AlphaFoldDB" id="A0A4E0QZZ1"/>
<gene>
    <name evidence="2" type="ORF">D915_008411</name>
</gene>
<name>A0A4E0QZZ1_FASHE</name>
<feature type="signal peptide" evidence="1">
    <location>
        <begin position="1"/>
        <end position="27"/>
    </location>
</feature>
<evidence type="ECO:0000313" key="2">
    <source>
        <dbReference type="EMBL" id="THD20765.1"/>
    </source>
</evidence>